<dbReference type="GO" id="GO:0005886">
    <property type="term" value="C:plasma membrane"/>
    <property type="evidence" value="ECO:0007669"/>
    <property type="project" value="UniProtKB-SubCell"/>
</dbReference>
<comment type="subcellular location">
    <subcellularLocation>
        <location evidence="1">Cell membrane</location>
        <topology evidence="1">Multi-pass membrane protein</topology>
    </subcellularLocation>
</comment>
<feature type="domain" description="RDD" evidence="7">
    <location>
        <begin position="12"/>
        <end position="133"/>
    </location>
</feature>
<keyword evidence="4 6" id="KW-1133">Transmembrane helix</keyword>
<evidence type="ECO:0000256" key="5">
    <source>
        <dbReference type="ARBA" id="ARBA00023136"/>
    </source>
</evidence>
<evidence type="ECO:0000256" key="4">
    <source>
        <dbReference type="ARBA" id="ARBA00022989"/>
    </source>
</evidence>
<dbReference type="EMBL" id="BJOD01000003">
    <property type="protein sequence ID" value="GED24320.1"/>
    <property type="molecule type" value="Genomic_DNA"/>
</dbReference>
<keyword evidence="2" id="KW-1003">Cell membrane</keyword>
<protein>
    <submittedName>
        <fullName evidence="9">RDD family protein</fullName>
    </submittedName>
</protein>
<evidence type="ECO:0000256" key="1">
    <source>
        <dbReference type="ARBA" id="ARBA00004651"/>
    </source>
</evidence>
<name>A0A3M8AZF6_9BACL</name>
<reference evidence="8 11" key="2">
    <citation type="submission" date="2019-06" db="EMBL/GenBank/DDBJ databases">
        <title>Whole genome shotgun sequence of Brevibacillus agri NBRC 15538.</title>
        <authorList>
            <person name="Hosoyama A."/>
            <person name="Uohara A."/>
            <person name="Ohji S."/>
            <person name="Ichikawa N."/>
        </authorList>
    </citation>
    <scope>NUCLEOTIDE SEQUENCE [LARGE SCALE GENOMIC DNA]</scope>
    <source>
        <strain evidence="8 11">NBRC 15538</strain>
    </source>
</reference>
<dbReference type="Proteomes" id="UP000317180">
    <property type="component" value="Unassembled WGS sequence"/>
</dbReference>
<dbReference type="RefSeq" id="WP_005831029.1">
    <property type="nucleotide sequence ID" value="NZ_BJOD01000003.1"/>
</dbReference>
<dbReference type="Pfam" id="PF06271">
    <property type="entry name" value="RDD"/>
    <property type="match status" value="1"/>
</dbReference>
<comment type="caution">
    <text evidence="9">The sequence shown here is derived from an EMBL/GenBank/DDBJ whole genome shotgun (WGS) entry which is preliminary data.</text>
</comment>
<organism evidence="9 10">
    <name type="scientific">Brevibacillus agri</name>
    <dbReference type="NCBI Taxonomy" id="51101"/>
    <lineage>
        <taxon>Bacteria</taxon>
        <taxon>Bacillati</taxon>
        <taxon>Bacillota</taxon>
        <taxon>Bacilli</taxon>
        <taxon>Bacillales</taxon>
        <taxon>Paenibacillaceae</taxon>
        <taxon>Brevibacillus</taxon>
    </lineage>
</organism>
<evidence type="ECO:0000256" key="2">
    <source>
        <dbReference type="ARBA" id="ARBA00022475"/>
    </source>
</evidence>
<dbReference type="GeneID" id="82811099"/>
<feature type="transmembrane region" description="Helical" evidence="6">
    <location>
        <begin position="100"/>
        <end position="120"/>
    </location>
</feature>
<dbReference type="PANTHER" id="PTHR36115:SF9">
    <property type="entry name" value="LMO1584 PROTEIN"/>
    <property type="match status" value="1"/>
</dbReference>
<dbReference type="PANTHER" id="PTHR36115">
    <property type="entry name" value="PROLINE-RICH ANTIGEN HOMOLOG-RELATED"/>
    <property type="match status" value="1"/>
</dbReference>
<sequence length="141" mass="15161">MENAAPLPSNPVGFWRRLGASLLDGLIIGVPLAIISYWITGQTEGNLATNLISTLYSLLVPVFWSGYTVGKRIVGVRIARVDGESVGIGTMLLRVLVGMMLVYGITFGLGALVSLIMVCVRKDKRAIHDLIAGTYVTSDRP</sequence>
<evidence type="ECO:0000313" key="11">
    <source>
        <dbReference type="Proteomes" id="UP000317180"/>
    </source>
</evidence>
<keyword evidence="11" id="KW-1185">Reference proteome</keyword>
<accession>A0A3M8AZF6</accession>
<gene>
    <name evidence="8" type="primary">yckC</name>
    <name evidence="8" type="ORF">BAG01nite_04220</name>
    <name evidence="9" type="ORF">EB820_09445</name>
</gene>
<keyword evidence="5 6" id="KW-0472">Membrane</keyword>
<evidence type="ECO:0000313" key="9">
    <source>
        <dbReference type="EMBL" id="RNB56460.1"/>
    </source>
</evidence>
<feature type="transmembrane region" description="Helical" evidence="6">
    <location>
        <begin position="47"/>
        <end position="67"/>
    </location>
</feature>
<evidence type="ECO:0000313" key="8">
    <source>
        <dbReference type="EMBL" id="GED24320.1"/>
    </source>
</evidence>
<dbReference type="AlphaFoldDB" id="A0A3M8AZF6"/>
<reference evidence="9 10" key="1">
    <citation type="submission" date="2018-10" db="EMBL/GenBank/DDBJ databases">
        <title>Phylogenomics of Brevibacillus.</title>
        <authorList>
            <person name="Dunlap C."/>
        </authorList>
    </citation>
    <scope>NUCLEOTIDE SEQUENCE [LARGE SCALE GENOMIC DNA]</scope>
    <source>
        <strain evidence="9 10">NRRL NRS 1219</strain>
    </source>
</reference>
<evidence type="ECO:0000259" key="7">
    <source>
        <dbReference type="Pfam" id="PF06271"/>
    </source>
</evidence>
<dbReference type="InterPro" id="IPR010432">
    <property type="entry name" value="RDD"/>
</dbReference>
<proteinExistence type="predicted"/>
<dbReference type="EMBL" id="RHHN01000028">
    <property type="protein sequence ID" value="RNB56460.1"/>
    <property type="molecule type" value="Genomic_DNA"/>
</dbReference>
<dbReference type="InterPro" id="IPR051791">
    <property type="entry name" value="Pra-immunoreactive"/>
</dbReference>
<dbReference type="Proteomes" id="UP000276178">
    <property type="component" value="Unassembled WGS sequence"/>
</dbReference>
<feature type="transmembrane region" description="Helical" evidence="6">
    <location>
        <begin position="20"/>
        <end position="40"/>
    </location>
</feature>
<dbReference type="OrthoDB" id="1787043at2"/>
<keyword evidence="3 6" id="KW-0812">Transmembrane</keyword>
<evidence type="ECO:0000256" key="3">
    <source>
        <dbReference type="ARBA" id="ARBA00022692"/>
    </source>
</evidence>
<evidence type="ECO:0000313" key="10">
    <source>
        <dbReference type="Proteomes" id="UP000276178"/>
    </source>
</evidence>
<evidence type="ECO:0000256" key="6">
    <source>
        <dbReference type="SAM" id="Phobius"/>
    </source>
</evidence>